<evidence type="ECO:0000313" key="1">
    <source>
        <dbReference type="EMBL" id="PRP85190.1"/>
    </source>
</evidence>
<name>A0A2P6NMK1_9EUKA</name>
<dbReference type="Pfam" id="PF05705">
    <property type="entry name" value="DUF829"/>
    <property type="match status" value="1"/>
</dbReference>
<protein>
    <recommendedName>
        <fullName evidence="3">Transmembrane protein 53-like</fullName>
    </recommendedName>
</protein>
<dbReference type="PANTHER" id="PTHR12265:SF0">
    <property type="entry name" value="EXPRESSED PROTEIN"/>
    <property type="match status" value="1"/>
</dbReference>
<dbReference type="SUPFAM" id="SSF53474">
    <property type="entry name" value="alpha/beta-Hydrolases"/>
    <property type="match status" value="1"/>
</dbReference>
<comment type="caution">
    <text evidence="1">The sequence shown here is derived from an EMBL/GenBank/DDBJ whole genome shotgun (WGS) entry which is preliminary data.</text>
</comment>
<dbReference type="OrthoDB" id="77878at2759"/>
<sequence>MSSNRPPPLSLDDPNVKLVDAGPQSPIVILLGWVNCKMKHLNNYVDTVYNPLGFTSLALKVPDVNHWVPSKMRLWSERLLVLIEDLGLQSKDRPLILQTFSGNSIAYSHLADLYSHDQRYSASLQNIKGQVFDSSGIHTISVLAAYDALTKEGKWNAISKWLLWLSLKILQCVLVDEVKLNREFQRRMKDNKIRVPTLLFYTPNDDLIPEIAIDRLIEQLKQHGVSVKANRWEDSQHVRHLKTHKEEYKAAVGELVKETCRPKAKL</sequence>
<dbReference type="InterPro" id="IPR008547">
    <property type="entry name" value="DUF829_TMEM53"/>
</dbReference>
<evidence type="ECO:0008006" key="3">
    <source>
        <dbReference type="Google" id="ProtNLM"/>
    </source>
</evidence>
<dbReference type="PANTHER" id="PTHR12265">
    <property type="entry name" value="TRANSMEMBRANE PROTEIN 53"/>
    <property type="match status" value="1"/>
</dbReference>
<dbReference type="Proteomes" id="UP000241769">
    <property type="component" value="Unassembled WGS sequence"/>
</dbReference>
<dbReference type="EMBL" id="MDYQ01000049">
    <property type="protein sequence ID" value="PRP85190.1"/>
    <property type="molecule type" value="Genomic_DNA"/>
</dbReference>
<keyword evidence="2" id="KW-1185">Reference proteome</keyword>
<dbReference type="FunCoup" id="A0A2P6NMK1">
    <property type="interactions" value="1"/>
</dbReference>
<gene>
    <name evidence="1" type="ORF">PROFUN_07137</name>
</gene>
<accession>A0A2P6NMK1</accession>
<dbReference type="InterPro" id="IPR029058">
    <property type="entry name" value="AB_hydrolase_fold"/>
</dbReference>
<dbReference type="Gene3D" id="3.40.50.1820">
    <property type="entry name" value="alpha/beta hydrolase"/>
    <property type="match status" value="1"/>
</dbReference>
<organism evidence="1 2">
    <name type="scientific">Planoprotostelium fungivorum</name>
    <dbReference type="NCBI Taxonomy" id="1890364"/>
    <lineage>
        <taxon>Eukaryota</taxon>
        <taxon>Amoebozoa</taxon>
        <taxon>Evosea</taxon>
        <taxon>Variosea</taxon>
        <taxon>Cavosteliida</taxon>
        <taxon>Cavosteliaceae</taxon>
        <taxon>Planoprotostelium</taxon>
    </lineage>
</organism>
<reference evidence="1 2" key="1">
    <citation type="journal article" date="2018" name="Genome Biol. Evol.">
        <title>Multiple Roots of Fruiting Body Formation in Amoebozoa.</title>
        <authorList>
            <person name="Hillmann F."/>
            <person name="Forbes G."/>
            <person name="Novohradska S."/>
            <person name="Ferling I."/>
            <person name="Riege K."/>
            <person name="Groth M."/>
            <person name="Westermann M."/>
            <person name="Marz M."/>
            <person name="Spaller T."/>
            <person name="Winckler T."/>
            <person name="Schaap P."/>
            <person name="Glockner G."/>
        </authorList>
    </citation>
    <scope>NUCLEOTIDE SEQUENCE [LARGE SCALE GENOMIC DNA]</scope>
    <source>
        <strain evidence="1 2">Jena</strain>
    </source>
</reference>
<dbReference type="InParanoid" id="A0A2P6NMK1"/>
<evidence type="ECO:0000313" key="2">
    <source>
        <dbReference type="Proteomes" id="UP000241769"/>
    </source>
</evidence>
<dbReference type="AlphaFoldDB" id="A0A2P6NMK1"/>
<proteinExistence type="predicted"/>